<dbReference type="OrthoDB" id="987919at2759"/>
<dbReference type="Proteomes" id="UP000828251">
    <property type="component" value="Unassembled WGS sequence"/>
</dbReference>
<organism evidence="1 2">
    <name type="scientific">Gossypium stocksii</name>
    <dbReference type="NCBI Taxonomy" id="47602"/>
    <lineage>
        <taxon>Eukaryota</taxon>
        <taxon>Viridiplantae</taxon>
        <taxon>Streptophyta</taxon>
        <taxon>Embryophyta</taxon>
        <taxon>Tracheophyta</taxon>
        <taxon>Spermatophyta</taxon>
        <taxon>Magnoliopsida</taxon>
        <taxon>eudicotyledons</taxon>
        <taxon>Gunneridae</taxon>
        <taxon>Pentapetalae</taxon>
        <taxon>rosids</taxon>
        <taxon>malvids</taxon>
        <taxon>Malvales</taxon>
        <taxon>Malvaceae</taxon>
        <taxon>Malvoideae</taxon>
        <taxon>Gossypium</taxon>
    </lineage>
</organism>
<sequence length="115" mass="12619">MRKELADRTAPSFCMVKFNVCGVVKEDRTGCDGVLRDKEGVARASFFGSVAANDADVAETSAVKVALEVFLAMNWKINDSLFIKLGSLVVFSWCVNKVIRPWSLQAIFVGIIEPC</sequence>
<dbReference type="EMBL" id="JAIQCV010000005">
    <property type="protein sequence ID" value="KAH1096145.1"/>
    <property type="molecule type" value="Genomic_DNA"/>
</dbReference>
<evidence type="ECO:0000313" key="1">
    <source>
        <dbReference type="EMBL" id="KAH1096145.1"/>
    </source>
</evidence>
<keyword evidence="2" id="KW-1185">Reference proteome</keyword>
<dbReference type="AlphaFoldDB" id="A0A9D3VRT1"/>
<evidence type="ECO:0008006" key="3">
    <source>
        <dbReference type="Google" id="ProtNLM"/>
    </source>
</evidence>
<protein>
    <recommendedName>
        <fullName evidence="3">RNase H type-1 domain-containing protein</fullName>
    </recommendedName>
</protein>
<name>A0A9D3VRT1_9ROSI</name>
<proteinExistence type="predicted"/>
<comment type="caution">
    <text evidence="1">The sequence shown here is derived from an EMBL/GenBank/DDBJ whole genome shotgun (WGS) entry which is preliminary data.</text>
</comment>
<accession>A0A9D3VRT1</accession>
<reference evidence="1 2" key="1">
    <citation type="journal article" date="2021" name="Plant Biotechnol. J.">
        <title>Multi-omics assisted identification of the key and species-specific regulatory components of drought-tolerant mechanisms in Gossypium stocksii.</title>
        <authorList>
            <person name="Yu D."/>
            <person name="Ke L."/>
            <person name="Zhang D."/>
            <person name="Wu Y."/>
            <person name="Sun Y."/>
            <person name="Mei J."/>
            <person name="Sun J."/>
            <person name="Sun Y."/>
        </authorList>
    </citation>
    <scope>NUCLEOTIDE SEQUENCE [LARGE SCALE GENOMIC DNA]</scope>
    <source>
        <strain evidence="2">cv. E1</strain>
        <tissue evidence="1">Leaf</tissue>
    </source>
</reference>
<gene>
    <name evidence="1" type="ORF">J1N35_013066</name>
</gene>
<evidence type="ECO:0000313" key="2">
    <source>
        <dbReference type="Proteomes" id="UP000828251"/>
    </source>
</evidence>